<keyword evidence="3 6" id="KW-0067">ATP-binding</keyword>
<accession>A0A212U5M7</accession>
<feature type="domain" description="ABC transporter" evidence="5">
    <location>
        <begin position="3"/>
        <end position="252"/>
    </location>
</feature>
<dbReference type="EMBL" id="FYEZ01000003">
    <property type="protein sequence ID" value="SNC73563.1"/>
    <property type="molecule type" value="Genomic_DNA"/>
</dbReference>
<evidence type="ECO:0000256" key="4">
    <source>
        <dbReference type="SAM" id="MobiDB-lite"/>
    </source>
</evidence>
<reference evidence="6 7" key="1">
    <citation type="submission" date="2017-06" db="EMBL/GenBank/DDBJ databases">
        <authorList>
            <person name="Kim H.J."/>
            <person name="Triplett B.A."/>
        </authorList>
    </citation>
    <scope>NUCLEOTIDE SEQUENCE [LARGE SCALE GENOMIC DNA]</scope>
    <source>
        <strain evidence="6 7">DSM 22179</strain>
    </source>
</reference>
<dbReference type="InterPro" id="IPR017871">
    <property type="entry name" value="ABC_transporter-like_CS"/>
</dbReference>
<dbReference type="InterPro" id="IPR015854">
    <property type="entry name" value="ABC_transpr_LolD-like"/>
</dbReference>
<dbReference type="InterPro" id="IPR003439">
    <property type="entry name" value="ABC_transporter-like_ATP-bd"/>
</dbReference>
<keyword evidence="1" id="KW-0813">Transport</keyword>
<dbReference type="GO" id="GO:0005886">
    <property type="term" value="C:plasma membrane"/>
    <property type="evidence" value="ECO:0007669"/>
    <property type="project" value="TreeGrafter"/>
</dbReference>
<keyword evidence="7" id="KW-1185">Reference proteome</keyword>
<dbReference type="RefSeq" id="WP_088819003.1">
    <property type="nucleotide sequence ID" value="NZ_FYEZ01000003.1"/>
</dbReference>
<dbReference type="Gene3D" id="3.40.50.300">
    <property type="entry name" value="P-loop containing nucleotide triphosphate hydrolases"/>
    <property type="match status" value="1"/>
</dbReference>
<dbReference type="CDD" id="cd03255">
    <property type="entry name" value="ABC_MJ0796_LolCDE_FtsE"/>
    <property type="match status" value="1"/>
</dbReference>
<sequence length="253" mass="26674">MSLLLSDLTVTFPDGAERRRVLDGLDLAVAPGEAVALTGPSGSGKSTVLAVAGLLRRPDGGRVRIAGQEATDLSDPARDALRARSVGLVFQQARLLAALTTREQLELVARLRGERGSGLARSRRRADGLLAELDLTAEAGKRPHQLSGGQQQRVAVARALMADPQVLLVDEPTSALDPARAGAMFELLVRVAHEHRMATLVVTHDERSLGLLDRVVSMCEGRLVPASGATVQGRGSASAVEHPPGRPDVLGHQ</sequence>
<evidence type="ECO:0000313" key="6">
    <source>
        <dbReference type="EMBL" id="SNC73563.1"/>
    </source>
</evidence>
<evidence type="ECO:0000256" key="1">
    <source>
        <dbReference type="ARBA" id="ARBA00022448"/>
    </source>
</evidence>
<dbReference type="GO" id="GO:0022857">
    <property type="term" value="F:transmembrane transporter activity"/>
    <property type="evidence" value="ECO:0007669"/>
    <property type="project" value="TreeGrafter"/>
</dbReference>
<dbReference type="OrthoDB" id="9802264at2"/>
<dbReference type="AlphaFoldDB" id="A0A212U5M7"/>
<dbReference type="InterPro" id="IPR003593">
    <property type="entry name" value="AAA+_ATPase"/>
</dbReference>
<evidence type="ECO:0000313" key="7">
    <source>
        <dbReference type="Proteomes" id="UP000198122"/>
    </source>
</evidence>
<dbReference type="PROSITE" id="PS50893">
    <property type="entry name" value="ABC_TRANSPORTER_2"/>
    <property type="match status" value="1"/>
</dbReference>
<evidence type="ECO:0000256" key="2">
    <source>
        <dbReference type="ARBA" id="ARBA00022741"/>
    </source>
</evidence>
<protein>
    <submittedName>
        <fullName evidence="6">Putative ABC transport system ATP-binding protein</fullName>
    </submittedName>
</protein>
<dbReference type="SUPFAM" id="SSF52540">
    <property type="entry name" value="P-loop containing nucleoside triphosphate hydrolases"/>
    <property type="match status" value="1"/>
</dbReference>
<evidence type="ECO:0000256" key="3">
    <source>
        <dbReference type="ARBA" id="ARBA00022840"/>
    </source>
</evidence>
<dbReference type="PROSITE" id="PS00211">
    <property type="entry name" value="ABC_TRANSPORTER_1"/>
    <property type="match status" value="1"/>
</dbReference>
<feature type="compositionally biased region" description="Basic and acidic residues" evidence="4">
    <location>
        <begin position="243"/>
        <end position="253"/>
    </location>
</feature>
<evidence type="ECO:0000259" key="5">
    <source>
        <dbReference type="PROSITE" id="PS50893"/>
    </source>
</evidence>
<dbReference type="Proteomes" id="UP000198122">
    <property type="component" value="Unassembled WGS sequence"/>
</dbReference>
<dbReference type="PANTHER" id="PTHR24220:SF685">
    <property type="entry name" value="ABC TRANSPORTER RELATED"/>
    <property type="match status" value="1"/>
</dbReference>
<dbReference type="Pfam" id="PF00005">
    <property type="entry name" value="ABC_tran"/>
    <property type="match status" value="1"/>
</dbReference>
<dbReference type="GO" id="GO:0016887">
    <property type="term" value="F:ATP hydrolysis activity"/>
    <property type="evidence" value="ECO:0007669"/>
    <property type="project" value="InterPro"/>
</dbReference>
<feature type="region of interest" description="Disordered" evidence="4">
    <location>
        <begin position="228"/>
        <end position="253"/>
    </location>
</feature>
<proteinExistence type="predicted"/>
<keyword evidence="2" id="KW-0547">Nucleotide-binding</keyword>
<dbReference type="PANTHER" id="PTHR24220">
    <property type="entry name" value="IMPORT ATP-BINDING PROTEIN"/>
    <property type="match status" value="1"/>
</dbReference>
<name>A0A212U5M7_9MICO</name>
<dbReference type="InterPro" id="IPR027417">
    <property type="entry name" value="P-loop_NTPase"/>
</dbReference>
<gene>
    <name evidence="6" type="ORF">SAMN05445756_2028</name>
</gene>
<dbReference type="InterPro" id="IPR017911">
    <property type="entry name" value="MacB-like_ATP-bd"/>
</dbReference>
<dbReference type="SMART" id="SM00382">
    <property type="entry name" value="AAA"/>
    <property type="match status" value="1"/>
</dbReference>
<dbReference type="GO" id="GO:0005524">
    <property type="term" value="F:ATP binding"/>
    <property type="evidence" value="ECO:0007669"/>
    <property type="project" value="UniProtKB-KW"/>
</dbReference>
<organism evidence="6 7">
    <name type="scientific">Kytococcus aerolatus</name>
    <dbReference type="NCBI Taxonomy" id="592308"/>
    <lineage>
        <taxon>Bacteria</taxon>
        <taxon>Bacillati</taxon>
        <taxon>Actinomycetota</taxon>
        <taxon>Actinomycetes</taxon>
        <taxon>Micrococcales</taxon>
        <taxon>Kytococcaceae</taxon>
        <taxon>Kytococcus</taxon>
    </lineage>
</organism>